<evidence type="ECO:0000313" key="2">
    <source>
        <dbReference type="EMBL" id="GMS91751.1"/>
    </source>
</evidence>
<accession>A0AAV5T841</accession>
<organism evidence="2 3">
    <name type="scientific">Pristionchus entomophagus</name>
    <dbReference type="NCBI Taxonomy" id="358040"/>
    <lineage>
        <taxon>Eukaryota</taxon>
        <taxon>Metazoa</taxon>
        <taxon>Ecdysozoa</taxon>
        <taxon>Nematoda</taxon>
        <taxon>Chromadorea</taxon>
        <taxon>Rhabditida</taxon>
        <taxon>Rhabditina</taxon>
        <taxon>Diplogasteromorpha</taxon>
        <taxon>Diplogasteroidea</taxon>
        <taxon>Neodiplogasteridae</taxon>
        <taxon>Pristionchus</taxon>
    </lineage>
</organism>
<protein>
    <submittedName>
        <fullName evidence="2">Uncharacterized protein</fullName>
    </submittedName>
</protein>
<comment type="caution">
    <text evidence="2">The sequence shown here is derived from an EMBL/GenBank/DDBJ whole genome shotgun (WGS) entry which is preliminary data.</text>
</comment>
<dbReference type="Proteomes" id="UP001432027">
    <property type="component" value="Unassembled WGS sequence"/>
</dbReference>
<feature type="non-terminal residue" evidence="2">
    <location>
        <position position="1"/>
    </location>
</feature>
<evidence type="ECO:0000313" key="3">
    <source>
        <dbReference type="Proteomes" id="UP001432027"/>
    </source>
</evidence>
<evidence type="ECO:0000256" key="1">
    <source>
        <dbReference type="SAM" id="MobiDB-lite"/>
    </source>
</evidence>
<gene>
    <name evidence="2" type="ORF">PENTCL1PPCAC_13926</name>
</gene>
<dbReference type="EMBL" id="BTSX01000004">
    <property type="protein sequence ID" value="GMS91751.1"/>
    <property type="molecule type" value="Genomic_DNA"/>
</dbReference>
<feature type="region of interest" description="Disordered" evidence="1">
    <location>
        <begin position="80"/>
        <end position="126"/>
    </location>
</feature>
<reference evidence="2" key="1">
    <citation type="submission" date="2023-10" db="EMBL/GenBank/DDBJ databases">
        <title>Genome assembly of Pristionchus species.</title>
        <authorList>
            <person name="Yoshida K."/>
            <person name="Sommer R.J."/>
        </authorList>
    </citation>
    <scope>NUCLEOTIDE SEQUENCE</scope>
    <source>
        <strain evidence="2">RS0144</strain>
    </source>
</reference>
<feature type="compositionally biased region" description="Basic and acidic residues" evidence="1">
    <location>
        <begin position="115"/>
        <end position="126"/>
    </location>
</feature>
<feature type="compositionally biased region" description="Basic and acidic residues" evidence="1">
    <location>
        <begin position="87"/>
        <end position="103"/>
    </location>
</feature>
<keyword evidence="3" id="KW-1185">Reference proteome</keyword>
<dbReference type="AlphaFoldDB" id="A0AAV5T841"/>
<sequence>WDEHGLPCEYNKRVVRTSLDRAGVELIHHNPRTSVFQFVLDSVVPCLPDSGIKTAHLPFIVTSLITHLRMVSSVHKCAADDFSSGDGVKEEEKEEVGKDRLDVETEDVNVEVSNDVEKEEGNQKEE</sequence>
<proteinExistence type="predicted"/>
<name>A0AAV5T841_9BILA</name>